<comment type="subcellular location">
    <subcellularLocation>
        <location evidence="1">Membrane</location>
        <topology evidence="1">Single-pass membrane protein</topology>
    </subcellularLocation>
</comment>
<accession>A0A242NIU5</accession>
<proteinExistence type="predicted"/>
<dbReference type="GO" id="GO:0016020">
    <property type="term" value="C:membrane"/>
    <property type="evidence" value="ECO:0007669"/>
    <property type="project" value="UniProtKB-SubCell"/>
</dbReference>
<dbReference type="AlphaFoldDB" id="A0A242NIU5"/>
<organism evidence="6 9">
    <name type="scientific">Gilliamella apicola</name>
    <dbReference type="NCBI Taxonomy" id="1196095"/>
    <lineage>
        <taxon>Bacteria</taxon>
        <taxon>Pseudomonadati</taxon>
        <taxon>Pseudomonadota</taxon>
        <taxon>Gammaproteobacteria</taxon>
        <taxon>Orbales</taxon>
        <taxon>Orbaceae</taxon>
        <taxon>Gilliamella</taxon>
    </lineage>
</organism>
<keyword evidence="8" id="KW-1185">Reference proteome</keyword>
<evidence type="ECO:0000313" key="7">
    <source>
        <dbReference type="EMBL" id="OTQ08435.1"/>
    </source>
</evidence>
<gene>
    <name evidence="7" type="ORF">B6C91_12355</name>
    <name evidence="6" type="ORF">B6D08_04770</name>
</gene>
<dbReference type="EMBL" id="NARP01000010">
    <property type="protein sequence ID" value="OTQ00216.1"/>
    <property type="molecule type" value="Genomic_DNA"/>
</dbReference>
<evidence type="ECO:0000256" key="5">
    <source>
        <dbReference type="SAM" id="Phobius"/>
    </source>
</evidence>
<keyword evidence="2 5" id="KW-0812">Transmembrane</keyword>
<evidence type="ECO:0008006" key="10">
    <source>
        <dbReference type="Google" id="ProtNLM"/>
    </source>
</evidence>
<dbReference type="PANTHER" id="PTHR30168:SF0">
    <property type="entry name" value="INNER MEMBRANE PROTEIN"/>
    <property type="match status" value="1"/>
</dbReference>
<evidence type="ECO:0000256" key="1">
    <source>
        <dbReference type="ARBA" id="ARBA00004167"/>
    </source>
</evidence>
<evidence type="ECO:0000256" key="4">
    <source>
        <dbReference type="ARBA" id="ARBA00023136"/>
    </source>
</evidence>
<dbReference type="Proteomes" id="UP000194800">
    <property type="component" value="Unassembled WGS sequence"/>
</dbReference>
<dbReference type="RefSeq" id="WP_086272629.1">
    <property type="nucleotide sequence ID" value="NZ_MZNE01000039.1"/>
</dbReference>
<protein>
    <recommendedName>
        <fullName evidence="10">Neutral zinc metallopeptidase</fullName>
    </recommendedName>
</protein>
<dbReference type="OrthoDB" id="9774900at2"/>
<name>A0A242NIU5_9GAMM</name>
<sequence>MRWRDQRESDNIEDRRSQYGSDSGVRIPINGKGRVVLFIVVLVAGYYGVDLTGLLNPNLIDSNNSSLSSNQYSINDEDAAKFTSVILASTEDYWQQEFNRLGRKYTPPKLVLYTGSTRTSCGVGQTFMGPFYCSVDKTVYLDISFYQEMKQQLGGGGDFAQGYVIAHEIGHHVQNLLGLFNKIEQLKQGQSEVFANQLSVKLELQADCFAGMWGHAMQQKNLLDVGDIEQALKTAEAIGDDRLQRQSNGYVVPDSFTHGSSKQRYAWFKRGFDSGDINQCNTFAE</sequence>
<dbReference type="InterPro" id="IPR007343">
    <property type="entry name" value="Uncharacterised_pept_Zn_put"/>
</dbReference>
<evidence type="ECO:0000313" key="8">
    <source>
        <dbReference type="Proteomes" id="UP000194800"/>
    </source>
</evidence>
<dbReference type="PANTHER" id="PTHR30168">
    <property type="entry name" value="PUTATIVE MEMBRANE PROTEIN YPFJ"/>
    <property type="match status" value="1"/>
</dbReference>
<keyword evidence="3 5" id="KW-1133">Transmembrane helix</keyword>
<comment type="caution">
    <text evidence="6">The sequence shown here is derived from an EMBL/GenBank/DDBJ whole genome shotgun (WGS) entry which is preliminary data.</text>
</comment>
<evidence type="ECO:0000256" key="3">
    <source>
        <dbReference type="ARBA" id="ARBA00022989"/>
    </source>
</evidence>
<dbReference type="SUPFAM" id="SSF55486">
    <property type="entry name" value="Metalloproteases ('zincins'), catalytic domain"/>
    <property type="match status" value="1"/>
</dbReference>
<dbReference type="Proteomes" id="UP000194977">
    <property type="component" value="Unassembled WGS sequence"/>
</dbReference>
<dbReference type="Pfam" id="PF04228">
    <property type="entry name" value="Zn_peptidase"/>
    <property type="match status" value="1"/>
</dbReference>
<evidence type="ECO:0000313" key="9">
    <source>
        <dbReference type="Proteomes" id="UP000194977"/>
    </source>
</evidence>
<reference evidence="8 9" key="1">
    <citation type="submission" date="2017-03" db="EMBL/GenBank/DDBJ databases">
        <title>Comparative genomics of honeybee gut symbionts reveal geographically distinct and subgroup specific antibiotic resistance.</title>
        <authorList>
            <person name="Ludvigsen J."/>
            <person name="Porcellato D."/>
            <person name="Labee-Lund T.M."/>
            <person name="Amdam G.V."/>
            <person name="Rudi K."/>
        </authorList>
    </citation>
    <scope>NUCLEOTIDE SEQUENCE [LARGE SCALE GENOMIC DNA]</scope>
    <source>
        <strain evidence="6 9">A-7-12</strain>
        <strain evidence="7 8">A-9-12</strain>
    </source>
</reference>
<feature type="transmembrane region" description="Helical" evidence="5">
    <location>
        <begin position="35"/>
        <end position="55"/>
    </location>
</feature>
<evidence type="ECO:0000313" key="6">
    <source>
        <dbReference type="EMBL" id="OTQ00216.1"/>
    </source>
</evidence>
<dbReference type="EMBL" id="NART01000085">
    <property type="protein sequence ID" value="OTQ08435.1"/>
    <property type="molecule type" value="Genomic_DNA"/>
</dbReference>
<evidence type="ECO:0000256" key="2">
    <source>
        <dbReference type="ARBA" id="ARBA00022692"/>
    </source>
</evidence>
<keyword evidence="4 5" id="KW-0472">Membrane</keyword>